<dbReference type="InterPro" id="IPR002586">
    <property type="entry name" value="CobQ/CobB/MinD/ParA_Nub-bd_dom"/>
</dbReference>
<dbReference type="GO" id="GO:0004715">
    <property type="term" value="F:non-membrane spanning protein tyrosine kinase activity"/>
    <property type="evidence" value="ECO:0007669"/>
    <property type="project" value="UniProtKB-EC"/>
</dbReference>
<evidence type="ECO:0000313" key="18">
    <source>
        <dbReference type="EMBL" id="SFG61019.1"/>
    </source>
</evidence>
<protein>
    <recommendedName>
        <fullName evidence="4">non-specific protein-tyrosine kinase</fullName>
        <ecNumber evidence="4">2.7.10.2</ecNumber>
    </recommendedName>
</protein>
<dbReference type="GO" id="GO:0005886">
    <property type="term" value="C:plasma membrane"/>
    <property type="evidence" value="ECO:0007669"/>
    <property type="project" value="UniProtKB-SubCell"/>
</dbReference>
<dbReference type="NCBIfam" id="TIGR01007">
    <property type="entry name" value="eps_fam"/>
    <property type="match status" value="1"/>
</dbReference>
<keyword evidence="6" id="KW-0808">Transferase</keyword>
<evidence type="ECO:0000256" key="15">
    <source>
        <dbReference type="SAM" id="MobiDB-lite"/>
    </source>
</evidence>
<feature type="compositionally biased region" description="Low complexity" evidence="15">
    <location>
        <begin position="440"/>
        <end position="450"/>
    </location>
</feature>
<feature type="domain" description="Polysaccharide chain length determinant N-terminal" evidence="17">
    <location>
        <begin position="2"/>
        <end position="87"/>
    </location>
</feature>
<dbReference type="Gene3D" id="3.40.50.300">
    <property type="entry name" value="P-loop containing nucleotide triphosphate hydrolases"/>
    <property type="match status" value="1"/>
</dbReference>
<name>A0A1I2TA97_9ACTN</name>
<dbReference type="AlphaFoldDB" id="A0A1I2TA97"/>
<dbReference type="EC" id="2.7.10.2" evidence="4"/>
<dbReference type="EMBL" id="FOOI01000007">
    <property type="protein sequence ID" value="SFG61019.1"/>
    <property type="molecule type" value="Genomic_DNA"/>
</dbReference>
<dbReference type="Pfam" id="PF02706">
    <property type="entry name" value="Wzz"/>
    <property type="match status" value="1"/>
</dbReference>
<evidence type="ECO:0000256" key="11">
    <source>
        <dbReference type="ARBA" id="ARBA00022989"/>
    </source>
</evidence>
<evidence type="ECO:0000256" key="14">
    <source>
        <dbReference type="ARBA" id="ARBA00051245"/>
    </source>
</evidence>
<dbReference type="FunFam" id="3.40.50.300:FF:000527">
    <property type="entry name" value="Tyrosine-protein kinase etk"/>
    <property type="match status" value="1"/>
</dbReference>
<evidence type="ECO:0000256" key="12">
    <source>
        <dbReference type="ARBA" id="ARBA00023136"/>
    </source>
</evidence>
<evidence type="ECO:0000259" key="17">
    <source>
        <dbReference type="Pfam" id="PF02706"/>
    </source>
</evidence>
<feature type="compositionally biased region" description="Basic and acidic residues" evidence="15">
    <location>
        <begin position="472"/>
        <end position="485"/>
    </location>
</feature>
<dbReference type="Pfam" id="PF01656">
    <property type="entry name" value="CbiA"/>
    <property type="match status" value="1"/>
</dbReference>
<evidence type="ECO:0000256" key="7">
    <source>
        <dbReference type="ARBA" id="ARBA00022692"/>
    </source>
</evidence>
<dbReference type="InterPro" id="IPR027417">
    <property type="entry name" value="P-loop_NTPase"/>
</dbReference>
<dbReference type="InterPro" id="IPR050445">
    <property type="entry name" value="Bact_polysacc_biosynth/exp"/>
</dbReference>
<organism evidence="18 19">
    <name type="scientific">Actinopolymorpha cephalotaxi</name>
    <dbReference type="NCBI Taxonomy" id="504797"/>
    <lineage>
        <taxon>Bacteria</taxon>
        <taxon>Bacillati</taxon>
        <taxon>Actinomycetota</taxon>
        <taxon>Actinomycetes</taxon>
        <taxon>Propionibacteriales</taxon>
        <taxon>Actinopolymorphaceae</taxon>
        <taxon>Actinopolymorpha</taxon>
    </lineage>
</organism>
<evidence type="ECO:0000256" key="8">
    <source>
        <dbReference type="ARBA" id="ARBA00022741"/>
    </source>
</evidence>
<evidence type="ECO:0000256" key="3">
    <source>
        <dbReference type="ARBA" id="ARBA00007316"/>
    </source>
</evidence>
<evidence type="ECO:0000256" key="5">
    <source>
        <dbReference type="ARBA" id="ARBA00022475"/>
    </source>
</evidence>
<dbReference type="GO" id="GO:0005524">
    <property type="term" value="F:ATP binding"/>
    <property type="evidence" value="ECO:0007669"/>
    <property type="project" value="UniProtKB-KW"/>
</dbReference>
<comment type="similarity">
    <text evidence="2">Belongs to the CpsC/CapA family.</text>
</comment>
<proteinExistence type="inferred from homology"/>
<keyword evidence="10" id="KW-0067">ATP-binding</keyword>
<dbReference type="PANTHER" id="PTHR32309">
    <property type="entry name" value="TYROSINE-PROTEIN KINASE"/>
    <property type="match status" value="1"/>
</dbReference>
<keyword evidence="8" id="KW-0547">Nucleotide-binding</keyword>
<evidence type="ECO:0000256" key="6">
    <source>
        <dbReference type="ARBA" id="ARBA00022679"/>
    </source>
</evidence>
<comment type="subcellular location">
    <subcellularLocation>
        <location evidence="1">Cell membrane</location>
        <topology evidence="1">Multi-pass membrane protein</topology>
    </subcellularLocation>
</comment>
<gene>
    <name evidence="18" type="ORF">SAMN05421678_10774</name>
</gene>
<evidence type="ECO:0000256" key="4">
    <source>
        <dbReference type="ARBA" id="ARBA00011903"/>
    </source>
</evidence>
<evidence type="ECO:0000256" key="10">
    <source>
        <dbReference type="ARBA" id="ARBA00022840"/>
    </source>
</evidence>
<evidence type="ECO:0000256" key="2">
    <source>
        <dbReference type="ARBA" id="ARBA00006683"/>
    </source>
</evidence>
<keyword evidence="13 18" id="KW-0829">Tyrosine-protein kinase</keyword>
<keyword evidence="9 18" id="KW-0418">Kinase</keyword>
<dbReference type="InterPro" id="IPR005702">
    <property type="entry name" value="Wzc-like_C"/>
</dbReference>
<evidence type="ECO:0000256" key="9">
    <source>
        <dbReference type="ARBA" id="ARBA00022777"/>
    </source>
</evidence>
<dbReference type="InterPro" id="IPR003856">
    <property type="entry name" value="LPS_length_determ_N"/>
</dbReference>
<evidence type="ECO:0000313" key="19">
    <source>
        <dbReference type="Proteomes" id="UP000199052"/>
    </source>
</evidence>
<keyword evidence="18" id="KW-0675">Receptor</keyword>
<dbReference type="GO" id="GO:0042802">
    <property type="term" value="F:identical protein binding"/>
    <property type="evidence" value="ECO:0007669"/>
    <property type="project" value="UniProtKB-ARBA"/>
</dbReference>
<dbReference type="SUPFAM" id="SSF52540">
    <property type="entry name" value="P-loop containing nucleoside triphosphate hydrolases"/>
    <property type="match status" value="1"/>
</dbReference>
<feature type="region of interest" description="Disordered" evidence="15">
    <location>
        <begin position="440"/>
        <end position="485"/>
    </location>
</feature>
<dbReference type="CDD" id="cd05387">
    <property type="entry name" value="BY-kinase"/>
    <property type="match status" value="1"/>
</dbReference>
<keyword evidence="12" id="KW-0472">Membrane</keyword>
<evidence type="ECO:0000259" key="16">
    <source>
        <dbReference type="Pfam" id="PF01656"/>
    </source>
</evidence>
<feature type="region of interest" description="Disordered" evidence="15">
    <location>
        <begin position="142"/>
        <end position="171"/>
    </location>
</feature>
<dbReference type="Proteomes" id="UP000199052">
    <property type="component" value="Unassembled WGS sequence"/>
</dbReference>
<evidence type="ECO:0000256" key="1">
    <source>
        <dbReference type="ARBA" id="ARBA00004651"/>
    </source>
</evidence>
<keyword evidence="7" id="KW-0812">Transmembrane</keyword>
<reference evidence="18 19" key="1">
    <citation type="submission" date="2016-10" db="EMBL/GenBank/DDBJ databases">
        <authorList>
            <person name="de Groot N.N."/>
        </authorList>
    </citation>
    <scope>NUCLEOTIDE SEQUENCE [LARGE SCALE GENOMIC DNA]</scope>
    <source>
        <strain evidence="18 19">CPCC 202808</strain>
    </source>
</reference>
<dbReference type="PANTHER" id="PTHR32309:SF13">
    <property type="entry name" value="FERRIC ENTEROBACTIN TRANSPORT PROTEIN FEPE"/>
    <property type="match status" value="1"/>
</dbReference>
<dbReference type="RefSeq" id="WP_092883597.1">
    <property type="nucleotide sequence ID" value="NZ_FOOI01000007.1"/>
</dbReference>
<feature type="domain" description="CobQ/CobB/MinD/ParA nucleotide binding" evidence="16">
    <location>
        <begin position="267"/>
        <end position="435"/>
    </location>
</feature>
<dbReference type="STRING" id="504797.SAMN05421678_10774"/>
<comment type="similarity">
    <text evidence="3">Belongs to the CpsD/CapB family.</text>
</comment>
<comment type="catalytic activity">
    <reaction evidence="14">
        <text>L-tyrosyl-[protein] + ATP = O-phospho-L-tyrosyl-[protein] + ADP + H(+)</text>
        <dbReference type="Rhea" id="RHEA:10596"/>
        <dbReference type="Rhea" id="RHEA-COMP:10136"/>
        <dbReference type="Rhea" id="RHEA-COMP:20101"/>
        <dbReference type="ChEBI" id="CHEBI:15378"/>
        <dbReference type="ChEBI" id="CHEBI:30616"/>
        <dbReference type="ChEBI" id="CHEBI:46858"/>
        <dbReference type="ChEBI" id="CHEBI:61978"/>
        <dbReference type="ChEBI" id="CHEBI:456216"/>
        <dbReference type="EC" id="2.7.10.2"/>
    </reaction>
</comment>
<keyword evidence="11" id="KW-1133">Transmembrane helix</keyword>
<evidence type="ECO:0000256" key="13">
    <source>
        <dbReference type="ARBA" id="ARBA00023137"/>
    </source>
</evidence>
<dbReference type="OrthoDB" id="9812433at2"/>
<sequence>MELRDYLRILRRRWRLIVTVMLLAIAASAAATMQMTPKYASTVRMFVSAQSGDTVDAYQGSLLSEQRVASYADIVTGPEIARRVVDRLDLDESPSALSGQIRADVASNTIILRITVLDADPRRAQRLATAVATEFTSFVQRLETPPGKKQPPIKASVLGTPETPRSPVEPTPIRNLGIGAVLGLLLGIGAAALRDSLDTSIRRADDLNQLVGAPNLSSMPFDPAAGKLPIITDLSAGAPRVEAFRVLRTNLQFTNVDQPSKVFVITSSVPDEGKTSTSCNLAIALAQAGSRVALVEGDLRRPRVAEYLGLEPAVGLTTVLIGRVALTNALQEWGTPGLSVLTSGEVPPDPAELLQSKAMAGVIEELRRSFDVVLIDAPPLLPVTDGALLAAQAHGALLVVRFGRTTRDQVRSSVERLDSVHARLVGTVLNRCPQRDNAGSYGYSYSYSSRTPKKSTSRSTSPDAKVPTPADRTLDAVGGRRPDEK</sequence>
<keyword evidence="5" id="KW-1003">Cell membrane</keyword>
<accession>A0A1I2TA97</accession>